<dbReference type="Proteomes" id="UP000028058">
    <property type="component" value="Unassembled WGS sequence"/>
</dbReference>
<evidence type="ECO:0000256" key="2">
    <source>
        <dbReference type="ARBA" id="ARBA00022679"/>
    </source>
</evidence>
<dbReference type="PANTHER" id="PTHR24045:SF0">
    <property type="entry name" value="N-ACETYLGLUCOSAMINE-1-PHOSPHOTRANSFERASE SUBUNITS ALPHA_BETA"/>
    <property type="match status" value="1"/>
</dbReference>
<dbReference type="GO" id="GO:0000271">
    <property type="term" value="P:polysaccharide biosynthetic process"/>
    <property type="evidence" value="ECO:0007669"/>
    <property type="project" value="UniProtKB-KW"/>
</dbReference>
<keyword evidence="2" id="KW-0808">Transferase</keyword>
<name>A0A3M8EYS1_9ACTN</name>
<evidence type="ECO:0000256" key="4">
    <source>
        <dbReference type="SAM" id="MobiDB-lite"/>
    </source>
</evidence>
<evidence type="ECO:0000256" key="1">
    <source>
        <dbReference type="ARBA" id="ARBA00007583"/>
    </source>
</evidence>
<organism evidence="9 10">
    <name type="scientific">Streptomyces xinghaiensis</name>
    <dbReference type="NCBI Taxonomy" id="1038928"/>
    <lineage>
        <taxon>Bacteria</taxon>
        <taxon>Bacillati</taxon>
        <taxon>Actinomycetota</taxon>
        <taxon>Actinomycetes</taxon>
        <taxon>Kitasatosporales</taxon>
        <taxon>Streptomycetaceae</taxon>
        <taxon>Streptomyces</taxon>
    </lineage>
</organism>
<feature type="domain" description="Stealth protein CR4 conserved region 4" evidence="8">
    <location>
        <begin position="549"/>
        <end position="596"/>
    </location>
</feature>
<dbReference type="PANTHER" id="PTHR24045">
    <property type="match status" value="1"/>
</dbReference>
<feature type="compositionally biased region" description="Low complexity" evidence="4">
    <location>
        <begin position="609"/>
        <end position="619"/>
    </location>
</feature>
<dbReference type="AlphaFoldDB" id="A0A3M8EYS1"/>
<dbReference type="EMBL" id="JNAD02000014">
    <property type="protein sequence ID" value="RKM92337.1"/>
    <property type="molecule type" value="Genomic_DNA"/>
</dbReference>
<dbReference type="GO" id="GO:0016772">
    <property type="term" value="F:transferase activity, transferring phosphorus-containing groups"/>
    <property type="evidence" value="ECO:0007669"/>
    <property type="project" value="InterPro"/>
</dbReference>
<accession>A0A3M8EYS1</accession>
<evidence type="ECO:0000259" key="7">
    <source>
        <dbReference type="Pfam" id="PF17102"/>
    </source>
</evidence>
<sequence length="639" mass="70483">MDTPDAPSATTWAGHRNPEVSWPVRFYRRSVPVRLRRAVVARTSPAARARAKRWFTTVPSPGDALGRLRAAHAVRRHPDLFRGPDRALRMAGGAPRAVLVTPDPTPLGARNANAARVREALDAAGVDHFSVRGRRDTSAVVAVAAADRARAHRALARACADAPGYVTAVEAGERLRRTAPGFRAATWRAVAEADVIRLTWYHGDPEGRLVLGPKYGCDVEFWAADEETGGTLTAPRHNRTAEVVPRTDDPVEVSETLFTALASPARPLPPVRTRKEFARPAPEDVRFPVDAVYTWVDGHDPDWLARRAETAGHAYHEEAANAARYASHDELRYSLRSLHLYAPWLRTIHLVTDRQVPSWLDTDVPGLRIVDHTEIFSDPGLLPTFNSHAIESQLHHIEGLSEHFLYFNDDVFLGRPTRPQDFFHANGLTQFFPSPALIPPGAPNERDVPVSAAGKNNRALIEEISSTVIGHKMKHTPHALRRSVLYEIEERFPERHRATASRRFRSLDDLSIVSSLHHYYAFLTARAVPGQLRYAYLDISDPVVGVRLDRLLARRDRTVFCLNDTVSGEEDVEAQRALLTPFLEAYFPVPGPYERGAVSGRTGIGREAGAGPADGPVDGPAHRQAAGPATDGTAHRRAA</sequence>
<dbReference type="RefSeq" id="WP_078649779.1">
    <property type="nucleotide sequence ID" value="NZ_CP134822.1"/>
</dbReference>
<dbReference type="Pfam" id="PF17101">
    <property type="entry name" value="Stealth_CR1"/>
    <property type="match status" value="1"/>
</dbReference>
<dbReference type="InterPro" id="IPR031357">
    <property type="entry name" value="Stealth_CR3"/>
</dbReference>
<feature type="domain" description="Stealth protein CR1 conserved region 1" evidence="6">
    <location>
        <begin position="287"/>
        <end position="310"/>
    </location>
</feature>
<dbReference type="Pfam" id="PF17102">
    <property type="entry name" value="Stealth_CR3"/>
    <property type="match status" value="1"/>
</dbReference>
<dbReference type="InterPro" id="IPR021520">
    <property type="entry name" value="Stealth_CR2"/>
</dbReference>
<evidence type="ECO:0000313" key="9">
    <source>
        <dbReference type="EMBL" id="RKM92337.1"/>
    </source>
</evidence>
<evidence type="ECO:0000259" key="5">
    <source>
        <dbReference type="Pfam" id="PF11380"/>
    </source>
</evidence>
<protein>
    <submittedName>
        <fullName evidence="9">Sugar phosphotransferase</fullName>
    </submittedName>
</protein>
<evidence type="ECO:0000313" key="10">
    <source>
        <dbReference type="Proteomes" id="UP000028058"/>
    </source>
</evidence>
<evidence type="ECO:0000256" key="3">
    <source>
        <dbReference type="ARBA" id="ARBA00023169"/>
    </source>
</evidence>
<dbReference type="Pfam" id="PF17103">
    <property type="entry name" value="Stealth_CR4"/>
    <property type="match status" value="1"/>
</dbReference>
<comment type="caution">
    <text evidence="9">The sequence shown here is derived from an EMBL/GenBank/DDBJ whole genome shotgun (WGS) entry which is preliminary data.</text>
</comment>
<dbReference type="OrthoDB" id="9776077at2"/>
<keyword evidence="3" id="KW-0270">Exopolysaccharide synthesis</keyword>
<feature type="domain" description="Stealth protein CR3 conserved region 3" evidence="7">
    <location>
        <begin position="474"/>
        <end position="521"/>
    </location>
</feature>
<reference evidence="9 10" key="1">
    <citation type="journal article" date="2014" name="Genome Announc.">
        <title>Draft Genome Sequence of Streptomyces fradiae ATCC 19609, a Strain Highly Sensitive to Antibiotics.</title>
        <authorList>
            <person name="Bekker O.B."/>
            <person name="Klimina K.M."/>
            <person name="Vatlin A.A."/>
            <person name="Zakharevich N.V."/>
            <person name="Kasianov A.S."/>
            <person name="Danilenko V.N."/>
        </authorList>
    </citation>
    <scope>NUCLEOTIDE SEQUENCE [LARGE SCALE GENOMIC DNA]</scope>
    <source>
        <strain evidence="9 10">ATCC 19609</strain>
    </source>
</reference>
<proteinExistence type="inferred from homology"/>
<gene>
    <name evidence="9" type="ORF">SFRA_025315</name>
</gene>
<feature type="domain" description="Stealth protein CR2 conserved region 2" evidence="5">
    <location>
        <begin position="324"/>
        <end position="429"/>
    </location>
</feature>
<dbReference type="InterPro" id="IPR031356">
    <property type="entry name" value="Stealth_CR4"/>
</dbReference>
<dbReference type="Pfam" id="PF11380">
    <property type="entry name" value="Stealth_CR2"/>
    <property type="match status" value="1"/>
</dbReference>
<dbReference type="InterPro" id="IPR031358">
    <property type="entry name" value="Stealth_CR1"/>
</dbReference>
<evidence type="ECO:0000259" key="8">
    <source>
        <dbReference type="Pfam" id="PF17103"/>
    </source>
</evidence>
<dbReference type="InterPro" id="IPR047141">
    <property type="entry name" value="Stealth"/>
</dbReference>
<keyword evidence="10" id="KW-1185">Reference proteome</keyword>
<comment type="similarity">
    <text evidence="1">Belongs to the stealth family.</text>
</comment>
<evidence type="ECO:0000259" key="6">
    <source>
        <dbReference type="Pfam" id="PF17101"/>
    </source>
</evidence>
<feature type="region of interest" description="Disordered" evidence="4">
    <location>
        <begin position="597"/>
        <end position="639"/>
    </location>
</feature>